<feature type="domain" description="Polymerase/histidinol phosphatase N-terminal" evidence="1">
    <location>
        <begin position="3"/>
        <end position="68"/>
    </location>
</feature>
<dbReference type="InterPro" id="IPR003141">
    <property type="entry name" value="Pol/His_phosphatase_N"/>
</dbReference>
<dbReference type="Proteomes" id="UP000323166">
    <property type="component" value="Unassembled WGS sequence"/>
</dbReference>
<dbReference type="InterPro" id="IPR016195">
    <property type="entry name" value="Pol/histidinol_Pase-like"/>
</dbReference>
<evidence type="ECO:0000313" key="2">
    <source>
        <dbReference type="EMBL" id="TYO97849.1"/>
    </source>
</evidence>
<dbReference type="GO" id="GO:0035312">
    <property type="term" value="F:5'-3' DNA exonuclease activity"/>
    <property type="evidence" value="ECO:0007669"/>
    <property type="project" value="TreeGrafter"/>
</dbReference>
<dbReference type="GO" id="GO:0004534">
    <property type="term" value="F:5'-3' RNA exonuclease activity"/>
    <property type="evidence" value="ECO:0007669"/>
    <property type="project" value="TreeGrafter"/>
</dbReference>
<reference evidence="2 3" key="1">
    <citation type="submission" date="2019-07" db="EMBL/GenBank/DDBJ databases">
        <title>Genomic Encyclopedia of Type Strains, Phase I: the one thousand microbial genomes (KMG-I) project.</title>
        <authorList>
            <person name="Kyrpides N."/>
        </authorList>
    </citation>
    <scope>NUCLEOTIDE SEQUENCE [LARGE SCALE GENOMIC DNA]</scope>
    <source>
        <strain evidence="2 3">DSM 6562</strain>
    </source>
</reference>
<evidence type="ECO:0000259" key="1">
    <source>
        <dbReference type="SMART" id="SM00481"/>
    </source>
</evidence>
<proteinExistence type="predicted"/>
<dbReference type="CDD" id="cd07438">
    <property type="entry name" value="PHP_HisPPase_AMP"/>
    <property type="match status" value="1"/>
</dbReference>
<dbReference type="EMBL" id="VNHM01000001">
    <property type="protein sequence ID" value="TYO97849.1"/>
    <property type="molecule type" value="Genomic_DNA"/>
</dbReference>
<comment type="caution">
    <text evidence="2">The sequence shown here is derived from an EMBL/GenBank/DDBJ whole genome shotgun (WGS) entry which is preliminary data.</text>
</comment>
<dbReference type="AlphaFoldDB" id="A0A5S4ZYN6"/>
<keyword evidence="3" id="KW-1185">Reference proteome</keyword>
<dbReference type="Gene3D" id="1.10.150.650">
    <property type="match status" value="1"/>
</dbReference>
<evidence type="ECO:0000313" key="3">
    <source>
        <dbReference type="Proteomes" id="UP000323166"/>
    </source>
</evidence>
<dbReference type="InterPro" id="IPR004013">
    <property type="entry name" value="PHP_dom"/>
</dbReference>
<dbReference type="SMART" id="SM00481">
    <property type="entry name" value="POLIIIAc"/>
    <property type="match status" value="1"/>
</dbReference>
<dbReference type="PANTHER" id="PTHR42924:SF3">
    <property type="entry name" value="POLYMERASE_HISTIDINOL PHOSPHATASE N-TERMINAL DOMAIN-CONTAINING PROTEIN"/>
    <property type="match status" value="1"/>
</dbReference>
<accession>A0A5S4ZYN6</accession>
<dbReference type="RefSeq" id="WP_166510209.1">
    <property type="nucleotide sequence ID" value="NZ_VNHM01000001.1"/>
</dbReference>
<dbReference type="InterPro" id="IPR052018">
    <property type="entry name" value="PHP_domain"/>
</dbReference>
<sequence>MFADLHIHTTFSDGASTPEEVVRMAAQAKLRAVAITDHDTMDGFWPARREAELLGVDILEGVELSTEHDGMEVHILAYCIGPENTRFQEHMDVFRNARLSRAQKIVTKLQHLGIDISFDEVLKTAGHGSVGRPHIAQVLLATGKISSIAEAFEYYIGVGKPAYEPRLKYHPAEMVMLVRKLGGVPVLAHPGISCADDLIVSLIEAGLQGLEVYHPKHPREMENYYLGLCRTYGLVATGGSDFHGTGMAGHGRLGEGKAPYTTVLQLRALAAANGR</sequence>
<dbReference type="PANTHER" id="PTHR42924">
    <property type="entry name" value="EXONUCLEASE"/>
    <property type="match status" value="1"/>
</dbReference>
<protein>
    <recommendedName>
        <fullName evidence="1">Polymerase/histidinol phosphatase N-terminal domain-containing protein</fullName>
    </recommendedName>
</protein>
<gene>
    <name evidence="2" type="ORF">LX24_00133</name>
</gene>
<dbReference type="Gene3D" id="3.20.20.140">
    <property type="entry name" value="Metal-dependent hydrolases"/>
    <property type="match status" value="1"/>
</dbReference>
<organism evidence="2 3">
    <name type="scientific">Desulfallas thermosapovorans DSM 6562</name>
    <dbReference type="NCBI Taxonomy" id="1121431"/>
    <lineage>
        <taxon>Bacteria</taxon>
        <taxon>Bacillati</taxon>
        <taxon>Bacillota</taxon>
        <taxon>Clostridia</taxon>
        <taxon>Eubacteriales</taxon>
        <taxon>Desulfallaceae</taxon>
        <taxon>Desulfallas</taxon>
    </lineage>
</organism>
<name>A0A5S4ZYN6_9FIRM</name>
<dbReference type="SUPFAM" id="SSF89550">
    <property type="entry name" value="PHP domain-like"/>
    <property type="match status" value="1"/>
</dbReference>
<dbReference type="Pfam" id="PF02811">
    <property type="entry name" value="PHP"/>
    <property type="match status" value="1"/>
</dbReference>